<dbReference type="AlphaFoldDB" id="S8AHN0"/>
<evidence type="ECO:0000256" key="1">
    <source>
        <dbReference type="SAM" id="MobiDB-lite"/>
    </source>
</evidence>
<proteinExistence type="predicted"/>
<reference evidence="2 3" key="1">
    <citation type="journal article" date="2013" name="PLoS Genet.">
        <title>Genomic mechanisms accounting for the adaptation to parasitism in nematode-trapping fungi.</title>
        <authorList>
            <person name="Meerupati T."/>
            <person name="Andersson K.M."/>
            <person name="Friman E."/>
            <person name="Kumar D."/>
            <person name="Tunlid A."/>
            <person name="Ahren D."/>
        </authorList>
    </citation>
    <scope>NUCLEOTIDE SEQUENCE [LARGE SCALE GENOMIC DNA]</scope>
    <source>
        <strain evidence="2 3">CBS 200.50</strain>
    </source>
</reference>
<accession>S8AHN0</accession>
<feature type="region of interest" description="Disordered" evidence="1">
    <location>
        <begin position="187"/>
        <end position="249"/>
    </location>
</feature>
<feature type="compositionally biased region" description="Polar residues" evidence="1">
    <location>
        <begin position="237"/>
        <end position="247"/>
    </location>
</feature>
<feature type="compositionally biased region" description="Polar residues" evidence="1">
    <location>
        <begin position="75"/>
        <end position="85"/>
    </location>
</feature>
<dbReference type="EMBL" id="AQGS01000285">
    <property type="protein sequence ID" value="EPS40666.1"/>
    <property type="molecule type" value="Genomic_DNA"/>
</dbReference>
<organism evidence="2 3">
    <name type="scientific">Dactylellina haptotyla (strain CBS 200.50)</name>
    <name type="common">Nematode-trapping fungus</name>
    <name type="synonym">Monacrosporium haptotylum</name>
    <dbReference type="NCBI Taxonomy" id="1284197"/>
    <lineage>
        <taxon>Eukaryota</taxon>
        <taxon>Fungi</taxon>
        <taxon>Dikarya</taxon>
        <taxon>Ascomycota</taxon>
        <taxon>Pezizomycotina</taxon>
        <taxon>Orbiliomycetes</taxon>
        <taxon>Orbiliales</taxon>
        <taxon>Orbiliaceae</taxon>
        <taxon>Dactylellina</taxon>
    </lineage>
</organism>
<dbReference type="Proteomes" id="UP000015100">
    <property type="component" value="Unassembled WGS sequence"/>
</dbReference>
<name>S8AHN0_DACHA</name>
<keyword evidence="3" id="KW-1185">Reference proteome</keyword>
<feature type="region of interest" description="Disordered" evidence="1">
    <location>
        <begin position="325"/>
        <end position="380"/>
    </location>
</feature>
<reference evidence="3" key="2">
    <citation type="submission" date="2013-04" db="EMBL/GenBank/DDBJ databases">
        <title>Genomic mechanisms accounting for the adaptation to parasitism in nematode-trapping fungi.</title>
        <authorList>
            <person name="Ahren D.G."/>
        </authorList>
    </citation>
    <scope>NUCLEOTIDE SEQUENCE [LARGE SCALE GENOMIC DNA]</scope>
    <source>
        <strain evidence="3">CBS 200.50</strain>
    </source>
</reference>
<dbReference type="HOGENOM" id="CLU_727660_0_0_1"/>
<dbReference type="OrthoDB" id="5339948at2759"/>
<feature type="region of interest" description="Disordered" evidence="1">
    <location>
        <begin position="1"/>
        <end position="86"/>
    </location>
</feature>
<feature type="compositionally biased region" description="Low complexity" evidence="1">
    <location>
        <begin position="50"/>
        <end position="62"/>
    </location>
</feature>
<comment type="caution">
    <text evidence="2">The sequence shown here is derived from an EMBL/GenBank/DDBJ whole genome shotgun (WGS) entry which is preliminary data.</text>
</comment>
<evidence type="ECO:0000313" key="2">
    <source>
        <dbReference type="EMBL" id="EPS40666.1"/>
    </source>
</evidence>
<gene>
    <name evidence="2" type="ORF">H072_5457</name>
</gene>
<feature type="compositionally biased region" description="Acidic residues" evidence="1">
    <location>
        <begin position="344"/>
        <end position="358"/>
    </location>
</feature>
<evidence type="ECO:0000313" key="3">
    <source>
        <dbReference type="Proteomes" id="UP000015100"/>
    </source>
</evidence>
<protein>
    <submittedName>
        <fullName evidence="2">Uncharacterized protein</fullName>
    </submittedName>
</protein>
<sequence>MASPAPGSGSGHSGDGLWRKTQGSNPMSGEFPDVSEGPFERPKPRYDQLGSQSQPSPGTQSQYKYRIRNKGKKMTSPQIPTTPSNPLIEYKIPPGAASNWYSQEGWSKQQTEEQEERAAGLIGDLAQVKATLEYYCANDIQHHGRWVSILAEHITLLAEAKGLYLNAAVAYQVSQQKASKYRQSLETSTIESEAKRPIKQVEGSSSGSMRGKRKMPRIESASISKGTHPFNKKSPNKRTSPLKNTLAKSDEMDEGNFKLVGPDDFLKTLKLPEKSHKDFFILFRQLRDDIFKRMRNNEPIQEPLFFVQTPSKIEPSSLVRPPNFQAPGPLALPSPDVATKEPELTQEVEQPADPEPMDIDIPRMPGQIDNIGGRDKCIMQ</sequence>